<gene>
    <name evidence="2" type="ORF">Aco04nite_08160</name>
</gene>
<keyword evidence="3" id="KW-1185">Reference proteome</keyword>
<feature type="domain" description="AB hydrolase-1" evidence="1">
    <location>
        <begin position="27"/>
        <end position="250"/>
    </location>
</feature>
<dbReference type="PRINTS" id="PR00111">
    <property type="entry name" value="ABHYDROLASE"/>
</dbReference>
<dbReference type="InterPro" id="IPR050228">
    <property type="entry name" value="Carboxylesterase_BioH"/>
</dbReference>
<evidence type="ECO:0000313" key="3">
    <source>
        <dbReference type="Proteomes" id="UP000680865"/>
    </source>
</evidence>
<protein>
    <submittedName>
        <fullName evidence="2">Alpha/beta hydrolase</fullName>
    </submittedName>
</protein>
<dbReference type="SUPFAM" id="SSF53474">
    <property type="entry name" value="alpha/beta-Hydrolases"/>
    <property type="match status" value="1"/>
</dbReference>
<evidence type="ECO:0000313" key="2">
    <source>
        <dbReference type="EMBL" id="GIM67860.1"/>
    </source>
</evidence>
<sequence length="289" mass="30142">MTVHTITVPGVGVVDLTVTDRGEGHPVLLLHGGGGPLTVNPWADRFADAEHAHVFTPIHPGFNGTPRPDALHTVAGLAAAYVALLDALDLNDVTVVGNSIGGWITAEMALLHSPRVSSYIVVDGVGIDVPGHPLPDFYSLTPAEVAQHSYHDPEKYGIDPAKLPPPVREAMAGNRITLGVYAGQAMTDPTLAGRLAAVTTPTLVVWGEADRIGDPDFGRAFAAAIPGAEFTLIPEAGHLPQIEAPDALIKVVWSFATAHATAPATAKPDSLDAMLLRDLPAAVSYEGRG</sequence>
<dbReference type="Gene3D" id="3.40.50.1820">
    <property type="entry name" value="alpha/beta hydrolase"/>
    <property type="match status" value="1"/>
</dbReference>
<accession>A0A919S9W5</accession>
<comment type="caution">
    <text evidence="2">The sequence shown here is derived from an EMBL/GenBank/DDBJ whole genome shotgun (WGS) entry which is preliminary data.</text>
</comment>
<dbReference type="PANTHER" id="PTHR43194">
    <property type="entry name" value="HYDROLASE ALPHA/BETA FOLD FAMILY"/>
    <property type="match status" value="1"/>
</dbReference>
<dbReference type="InterPro" id="IPR000073">
    <property type="entry name" value="AB_hydrolase_1"/>
</dbReference>
<organism evidence="2 3">
    <name type="scientific">Winogradskya consettensis</name>
    <dbReference type="NCBI Taxonomy" id="113560"/>
    <lineage>
        <taxon>Bacteria</taxon>
        <taxon>Bacillati</taxon>
        <taxon>Actinomycetota</taxon>
        <taxon>Actinomycetes</taxon>
        <taxon>Micromonosporales</taxon>
        <taxon>Micromonosporaceae</taxon>
        <taxon>Winogradskya</taxon>
    </lineage>
</organism>
<dbReference type="GO" id="GO:0016787">
    <property type="term" value="F:hydrolase activity"/>
    <property type="evidence" value="ECO:0007669"/>
    <property type="project" value="UniProtKB-KW"/>
</dbReference>
<evidence type="ECO:0000259" key="1">
    <source>
        <dbReference type="Pfam" id="PF12697"/>
    </source>
</evidence>
<dbReference type="RefSeq" id="WP_212995816.1">
    <property type="nucleotide sequence ID" value="NZ_BAAATW010000002.1"/>
</dbReference>
<keyword evidence="2" id="KW-0378">Hydrolase</keyword>
<name>A0A919S9W5_9ACTN</name>
<dbReference type="AlphaFoldDB" id="A0A919S9W5"/>
<dbReference type="InterPro" id="IPR029058">
    <property type="entry name" value="AB_hydrolase_fold"/>
</dbReference>
<dbReference type="Pfam" id="PF12697">
    <property type="entry name" value="Abhydrolase_6"/>
    <property type="match status" value="1"/>
</dbReference>
<dbReference type="EMBL" id="BOQP01000004">
    <property type="protein sequence ID" value="GIM67860.1"/>
    <property type="molecule type" value="Genomic_DNA"/>
</dbReference>
<dbReference type="PANTHER" id="PTHR43194:SF2">
    <property type="entry name" value="PEROXISOMAL MEMBRANE PROTEIN LPX1"/>
    <property type="match status" value="1"/>
</dbReference>
<dbReference type="Proteomes" id="UP000680865">
    <property type="component" value="Unassembled WGS sequence"/>
</dbReference>
<reference evidence="2" key="1">
    <citation type="submission" date="2021-03" db="EMBL/GenBank/DDBJ databases">
        <title>Whole genome shotgun sequence of Actinoplanes consettensis NBRC 14913.</title>
        <authorList>
            <person name="Komaki H."/>
            <person name="Tamura T."/>
        </authorList>
    </citation>
    <scope>NUCLEOTIDE SEQUENCE</scope>
    <source>
        <strain evidence="2">NBRC 14913</strain>
    </source>
</reference>
<proteinExistence type="predicted"/>